<evidence type="ECO:0000313" key="2">
    <source>
        <dbReference type="Proteomes" id="UP000291236"/>
    </source>
</evidence>
<dbReference type="OrthoDB" id="5309642at2"/>
<dbReference type="KEGG" id="sbf:JCM31447_19800"/>
<organism evidence="1 2">
    <name type="scientific">Fluviispira sanaruensis</name>
    <dbReference type="NCBI Taxonomy" id="2493639"/>
    <lineage>
        <taxon>Bacteria</taxon>
        <taxon>Pseudomonadati</taxon>
        <taxon>Bdellovibrionota</taxon>
        <taxon>Oligoflexia</taxon>
        <taxon>Silvanigrellales</taxon>
        <taxon>Silvanigrellaceae</taxon>
        <taxon>Fluviispira</taxon>
    </lineage>
</organism>
<accession>A0A4P2VJZ8</accession>
<dbReference type="EMBL" id="AP019368">
    <property type="protein sequence ID" value="BBH53536.1"/>
    <property type="molecule type" value="Genomic_DNA"/>
</dbReference>
<dbReference type="InterPro" id="IPR013783">
    <property type="entry name" value="Ig-like_fold"/>
</dbReference>
<dbReference type="AlphaFoldDB" id="A0A4P2VJZ8"/>
<protein>
    <submittedName>
        <fullName evidence="1">Uncharacterized protein</fullName>
    </submittedName>
</protein>
<gene>
    <name evidence="1" type="ORF">JCM31447_19800</name>
</gene>
<proteinExistence type="predicted"/>
<dbReference type="RefSeq" id="WP_130609566.1">
    <property type="nucleotide sequence ID" value="NZ_AP019368.1"/>
</dbReference>
<reference evidence="1 2" key="1">
    <citation type="submission" date="2018-12" db="EMBL/GenBank/DDBJ databases">
        <title>Rubrispira sanarue gen. nov., sp., nov., a member of the order Silvanigrellales, isolated from a brackish lake in Hamamatsu Japan.</title>
        <authorList>
            <person name="Maejima Y."/>
            <person name="Iino T."/>
            <person name="Muraguchi Y."/>
            <person name="Fukuda K."/>
            <person name="Nojiri H."/>
            <person name="Ohkuma M."/>
            <person name="Moriuchi R."/>
            <person name="Dohra H."/>
            <person name="Kimbara K."/>
            <person name="Shintani M."/>
        </authorList>
    </citation>
    <scope>NUCLEOTIDE SEQUENCE [LARGE SCALE GENOMIC DNA]</scope>
    <source>
        <strain evidence="1 2">RF1110005</strain>
    </source>
</reference>
<name>A0A4P2VJZ8_FLUSA</name>
<dbReference type="Gene3D" id="2.60.40.10">
    <property type="entry name" value="Immunoglobulins"/>
    <property type="match status" value="1"/>
</dbReference>
<dbReference type="Proteomes" id="UP000291236">
    <property type="component" value="Chromosome"/>
</dbReference>
<evidence type="ECO:0000313" key="1">
    <source>
        <dbReference type="EMBL" id="BBH53536.1"/>
    </source>
</evidence>
<sequence>MVSIRQKLFPKLMIISSIFYSVQISADVISPIESLAPKLANARKNFQTTSDLKSEKKENRNKLLRLSNLAYLISTQKLNAHLGDKSEAIVTITNTSPSDYIRVEPLPLTYPLQILNNSCDKELSPSQSCVYKIIFSPQRHDQKGSDEIKIAYYNGNDSKLIKLDQIKFQTIPKNVLDLSMYDEVYASLNMGTICSEKRMYANGKHNIPLFPSLSITDKNYKKITVDEKEVYDAIQVFVRRGNTNLFIEQENNSSTYSVSQMKNKFSRCMNSPTNDSYNYHKLFFTSSNGGENIIIGGKIEYINKLGEIKTIQTSDNGYLTIQSLDKIIYPTENLFHLVQEKSTGFGFTASTRSVVRVSPKVEVYPNLYHYRLSSFSMTDTTFGEHYTTGLKPLKFNRESFNLVRGFYDNSPSMKYNSNQNYDVGINYNFKYGRKFQVLDLISLKHKPNLIDSINLDGSYFSLASFQKNDLALVTQSYCNGCTHVSADVYFKLTLDGHDTYGNDFKFISDSRQNNLYL</sequence>
<keyword evidence="2" id="KW-1185">Reference proteome</keyword>